<keyword evidence="5" id="KW-1185">Reference proteome</keyword>
<evidence type="ECO:0000313" key="4">
    <source>
        <dbReference type="EMBL" id="GFZ11807.1"/>
    </source>
</evidence>
<accession>A0A7J0GLV4</accession>
<keyword evidence="1 2" id="KW-0732">Signal</keyword>
<evidence type="ECO:0000256" key="2">
    <source>
        <dbReference type="SAM" id="SignalP"/>
    </source>
</evidence>
<dbReference type="GO" id="GO:0080155">
    <property type="term" value="P:regulation of double fertilization forming a zygote and endosperm"/>
    <property type="evidence" value="ECO:0007669"/>
    <property type="project" value="TreeGrafter"/>
</dbReference>
<dbReference type="Pfam" id="PF05617">
    <property type="entry name" value="Prolamin_like"/>
    <property type="match status" value="1"/>
</dbReference>
<sequence length="148" mass="16707">MAKMQLTTLALVFSLLFLGCFAREELDVKPIVPYYYKRFQVSSQIYPPLPDQGAQPPFPPFRLPHLPWGPVPGGGGTKCWDALREIGSCRREIMRAHFTGKMDHVKEDCCKAFMDAKDDCTSGIFKTPFFHLALQQRCSNQAQPPSKA</sequence>
<dbReference type="GO" id="GO:0005576">
    <property type="term" value="C:extracellular region"/>
    <property type="evidence" value="ECO:0007669"/>
    <property type="project" value="TreeGrafter"/>
</dbReference>
<dbReference type="GO" id="GO:0031982">
    <property type="term" value="C:vesicle"/>
    <property type="evidence" value="ECO:0007669"/>
    <property type="project" value="TreeGrafter"/>
</dbReference>
<feature type="chain" id="PRO_5029719916" description="Prolamin-like domain-containing protein" evidence="2">
    <location>
        <begin position="23"/>
        <end position="148"/>
    </location>
</feature>
<dbReference type="InterPro" id="IPR008502">
    <property type="entry name" value="Prolamin-like"/>
</dbReference>
<dbReference type="GO" id="GO:2000008">
    <property type="term" value="P:regulation of protein localization to cell surface"/>
    <property type="evidence" value="ECO:0007669"/>
    <property type="project" value="TreeGrafter"/>
</dbReference>
<comment type="caution">
    <text evidence="4">The sequence shown here is derived from an EMBL/GenBank/DDBJ whole genome shotgun (WGS) entry which is preliminary data.</text>
</comment>
<evidence type="ECO:0000313" key="5">
    <source>
        <dbReference type="Proteomes" id="UP000585474"/>
    </source>
</evidence>
<dbReference type="OrthoDB" id="1105672at2759"/>
<dbReference type="PANTHER" id="PTHR31181:SF67">
    <property type="entry name" value="PROLAMIN-LIKE PROTEIN (DUF1278)"/>
    <property type="match status" value="1"/>
</dbReference>
<gene>
    <name evidence="4" type="ORF">Acr_23g0001920</name>
</gene>
<name>A0A7J0GLV4_9ERIC</name>
<evidence type="ECO:0000256" key="1">
    <source>
        <dbReference type="ARBA" id="ARBA00022729"/>
    </source>
</evidence>
<proteinExistence type="predicted"/>
<dbReference type="PROSITE" id="PS51257">
    <property type="entry name" value="PROKAR_LIPOPROTEIN"/>
    <property type="match status" value="1"/>
</dbReference>
<dbReference type="GO" id="GO:0009567">
    <property type="term" value="P:double fertilization forming a zygote and endosperm"/>
    <property type="evidence" value="ECO:0007669"/>
    <property type="project" value="TreeGrafter"/>
</dbReference>
<dbReference type="Proteomes" id="UP000585474">
    <property type="component" value="Unassembled WGS sequence"/>
</dbReference>
<dbReference type="EMBL" id="BJWL01000023">
    <property type="protein sequence ID" value="GFZ11807.1"/>
    <property type="molecule type" value="Genomic_DNA"/>
</dbReference>
<evidence type="ECO:0000259" key="3">
    <source>
        <dbReference type="Pfam" id="PF05617"/>
    </source>
</evidence>
<reference evidence="4 5" key="1">
    <citation type="submission" date="2019-07" db="EMBL/GenBank/DDBJ databases">
        <title>De Novo Assembly of kiwifruit Actinidia rufa.</title>
        <authorList>
            <person name="Sugita-Konishi S."/>
            <person name="Sato K."/>
            <person name="Mori E."/>
            <person name="Abe Y."/>
            <person name="Kisaki G."/>
            <person name="Hamano K."/>
            <person name="Suezawa K."/>
            <person name="Otani M."/>
            <person name="Fukuda T."/>
            <person name="Manabe T."/>
            <person name="Gomi K."/>
            <person name="Tabuchi M."/>
            <person name="Akimitsu K."/>
            <person name="Kataoka I."/>
        </authorList>
    </citation>
    <scope>NUCLEOTIDE SEQUENCE [LARGE SCALE GENOMIC DNA]</scope>
    <source>
        <strain evidence="5">cv. Fuchu</strain>
    </source>
</reference>
<dbReference type="AlphaFoldDB" id="A0A7J0GLV4"/>
<protein>
    <recommendedName>
        <fullName evidence="3">Prolamin-like domain-containing protein</fullName>
    </recommendedName>
</protein>
<feature type="domain" description="Prolamin-like" evidence="3">
    <location>
        <begin position="78"/>
        <end position="138"/>
    </location>
</feature>
<feature type="signal peptide" evidence="2">
    <location>
        <begin position="1"/>
        <end position="22"/>
    </location>
</feature>
<organism evidence="4 5">
    <name type="scientific">Actinidia rufa</name>
    <dbReference type="NCBI Taxonomy" id="165716"/>
    <lineage>
        <taxon>Eukaryota</taxon>
        <taxon>Viridiplantae</taxon>
        <taxon>Streptophyta</taxon>
        <taxon>Embryophyta</taxon>
        <taxon>Tracheophyta</taxon>
        <taxon>Spermatophyta</taxon>
        <taxon>Magnoliopsida</taxon>
        <taxon>eudicotyledons</taxon>
        <taxon>Gunneridae</taxon>
        <taxon>Pentapetalae</taxon>
        <taxon>asterids</taxon>
        <taxon>Ericales</taxon>
        <taxon>Actinidiaceae</taxon>
        <taxon>Actinidia</taxon>
    </lineage>
</organism>
<dbReference type="PANTHER" id="PTHR31181">
    <property type="entry name" value="EGG CELL-SECRETED PROTEIN 1.4"/>
    <property type="match status" value="1"/>
</dbReference>